<dbReference type="PANTHER" id="PTHR30005">
    <property type="entry name" value="EXOPOLYPHOSPHATASE"/>
    <property type="match status" value="1"/>
</dbReference>
<dbReference type="PANTHER" id="PTHR30005:SF0">
    <property type="entry name" value="RETROGRADE REGULATION PROTEIN 2"/>
    <property type="match status" value="1"/>
</dbReference>
<evidence type="ECO:0000259" key="2">
    <source>
        <dbReference type="Pfam" id="PF02541"/>
    </source>
</evidence>
<dbReference type="SUPFAM" id="SSF53067">
    <property type="entry name" value="Actin-like ATPase domain"/>
    <property type="match status" value="2"/>
</dbReference>
<evidence type="ECO:0000256" key="1">
    <source>
        <dbReference type="ARBA" id="ARBA00022801"/>
    </source>
</evidence>
<comment type="caution">
    <text evidence="4">The sequence shown here is derived from an EMBL/GenBank/DDBJ whole genome shotgun (WGS) entry which is preliminary data.</text>
</comment>
<dbReference type="EMBL" id="DWZD01000009">
    <property type="protein sequence ID" value="HJA78167.1"/>
    <property type="molecule type" value="Genomic_DNA"/>
</dbReference>
<organism evidence="4 5">
    <name type="scientific">Candidatus Desulfovibrio intestinavium</name>
    <dbReference type="NCBI Taxonomy" id="2838534"/>
    <lineage>
        <taxon>Bacteria</taxon>
        <taxon>Pseudomonadati</taxon>
        <taxon>Thermodesulfobacteriota</taxon>
        <taxon>Desulfovibrionia</taxon>
        <taxon>Desulfovibrionales</taxon>
        <taxon>Desulfovibrionaceae</taxon>
        <taxon>Desulfovibrio</taxon>
    </lineage>
</organism>
<evidence type="ECO:0000313" key="5">
    <source>
        <dbReference type="Proteomes" id="UP000823821"/>
    </source>
</evidence>
<gene>
    <name evidence="4" type="ORF">H9784_01150</name>
</gene>
<accession>A0A9D2HL40</accession>
<reference evidence="4" key="2">
    <citation type="submission" date="2021-04" db="EMBL/GenBank/DDBJ databases">
        <authorList>
            <person name="Gilroy R."/>
        </authorList>
    </citation>
    <scope>NUCLEOTIDE SEQUENCE</scope>
    <source>
        <strain evidence="4">5032</strain>
    </source>
</reference>
<dbReference type="InterPro" id="IPR003695">
    <property type="entry name" value="Ppx_GppA_N"/>
</dbReference>
<reference evidence="4" key="1">
    <citation type="journal article" date="2021" name="PeerJ">
        <title>Extensive microbial diversity within the chicken gut microbiome revealed by metagenomics and culture.</title>
        <authorList>
            <person name="Gilroy R."/>
            <person name="Ravi A."/>
            <person name="Getino M."/>
            <person name="Pursley I."/>
            <person name="Horton D.L."/>
            <person name="Alikhan N.F."/>
            <person name="Baker D."/>
            <person name="Gharbi K."/>
            <person name="Hall N."/>
            <person name="Watson M."/>
            <person name="Adriaenssens E.M."/>
            <person name="Foster-Nyarko E."/>
            <person name="Jarju S."/>
            <person name="Secka A."/>
            <person name="Antonio M."/>
            <person name="Oren A."/>
            <person name="Chaudhuri R.R."/>
            <person name="La Ragione R."/>
            <person name="Hildebrand F."/>
            <person name="Pallen M.J."/>
        </authorList>
    </citation>
    <scope>NUCLEOTIDE SEQUENCE</scope>
    <source>
        <strain evidence="4">5032</strain>
    </source>
</reference>
<dbReference type="InterPro" id="IPR030673">
    <property type="entry name" value="PyroPPase_GppA_Ppx"/>
</dbReference>
<dbReference type="Pfam" id="PF02541">
    <property type="entry name" value="Ppx-GppA"/>
    <property type="match status" value="1"/>
</dbReference>
<evidence type="ECO:0000313" key="4">
    <source>
        <dbReference type="EMBL" id="HJA78167.1"/>
    </source>
</evidence>
<dbReference type="Gene3D" id="3.30.420.150">
    <property type="entry name" value="Exopolyphosphatase. Domain 2"/>
    <property type="match status" value="1"/>
</dbReference>
<dbReference type="SUPFAM" id="SSF109604">
    <property type="entry name" value="HD-domain/PDEase-like"/>
    <property type="match status" value="1"/>
</dbReference>
<dbReference type="Gene3D" id="1.10.3210.10">
    <property type="entry name" value="Hypothetical protein af1432"/>
    <property type="match status" value="1"/>
</dbReference>
<dbReference type="Pfam" id="PF21447">
    <property type="entry name" value="Ppx-GppA_III"/>
    <property type="match status" value="1"/>
</dbReference>
<feature type="domain" description="Ppx/GppA phosphatase N-terminal" evidence="2">
    <location>
        <begin position="24"/>
        <end position="315"/>
    </location>
</feature>
<dbReference type="InterPro" id="IPR048950">
    <property type="entry name" value="Ppx_GppA_C"/>
</dbReference>
<sequence>MQETGSGRILGIIDLGSNSAHLMVVRIAPNGVFAVLNRVKHMLRLGENAFQTKQLQEDAIQRALHVLHSFGAMCASYGAQEVITVATSAVRDADNAQDFIRRAHEETGLAVTVISGREEARLIYLGVSSGLPHSLGQRLFMDIGGGSTELAVGNSLDHACLESLKLGCVRLDNQFLRGREKAVSDSEFAEMRHFVRMEASHSLQRVLAYEITELVGSSGTIQTLHALGHRLERGTPPGPDETTLSLESLRRTARHICALPLSKRRELPGVSPRRAEVLVPGAAILQAMLEELRLDTMQVSARNILDGILVDQLRRLGYGTQPVPGGIREQSVQRLARRCNFEERHARHMLSLTLQLHDSAVDCGLISPDRQSRELLCHAALLHDIGIFIAYPKHAQHSHYLIRNTELLGFTQDEIEFMAQLALLHGKGPSRKQENASTEGLGQLAQRLRPCALFLSLAEALDRTHCQNVHTAEFRRDGNAIRLHIAGNGNCLVEQDAIKGMDKAVKKGLGRDIPLTFSSRGNASPR</sequence>
<dbReference type="Proteomes" id="UP000823821">
    <property type="component" value="Unassembled WGS sequence"/>
</dbReference>
<name>A0A9D2HL40_9BACT</name>
<dbReference type="GO" id="GO:0016787">
    <property type="term" value="F:hydrolase activity"/>
    <property type="evidence" value="ECO:0007669"/>
    <property type="project" value="UniProtKB-KW"/>
</dbReference>
<evidence type="ECO:0000259" key="3">
    <source>
        <dbReference type="Pfam" id="PF21447"/>
    </source>
</evidence>
<dbReference type="Gene3D" id="3.30.420.40">
    <property type="match status" value="1"/>
</dbReference>
<dbReference type="AlphaFoldDB" id="A0A9D2HL40"/>
<proteinExistence type="predicted"/>
<keyword evidence="1" id="KW-0378">Hydrolase</keyword>
<dbReference type="InterPro" id="IPR050273">
    <property type="entry name" value="GppA/Ppx_hydrolase"/>
</dbReference>
<dbReference type="InterPro" id="IPR043129">
    <property type="entry name" value="ATPase_NBD"/>
</dbReference>
<dbReference type="CDD" id="cd24006">
    <property type="entry name" value="ASKHA_NBD_PPX_GppA"/>
    <property type="match status" value="1"/>
</dbReference>
<feature type="domain" description="Ppx/GppA phosphatase C-terminal" evidence="3">
    <location>
        <begin position="327"/>
        <end position="483"/>
    </location>
</feature>
<protein>
    <submittedName>
        <fullName evidence="4">Ppx/GppA family phosphatase</fullName>
    </submittedName>
</protein>
<dbReference type="PIRSF" id="PIRSF001267">
    <property type="entry name" value="Pyrophosphatase_GppA_Ppx"/>
    <property type="match status" value="1"/>
</dbReference>